<comment type="caution">
    <text evidence="1">The sequence shown here is derived from an EMBL/GenBank/DDBJ whole genome shotgun (WGS) entry which is preliminary data.</text>
</comment>
<dbReference type="EMBL" id="BAAAZO010000011">
    <property type="protein sequence ID" value="GAA3630533.1"/>
    <property type="molecule type" value="Genomic_DNA"/>
</dbReference>
<dbReference type="InterPro" id="IPR023393">
    <property type="entry name" value="START-like_dom_sf"/>
</dbReference>
<evidence type="ECO:0000313" key="2">
    <source>
        <dbReference type="Proteomes" id="UP001501074"/>
    </source>
</evidence>
<evidence type="ECO:0000313" key="1">
    <source>
        <dbReference type="EMBL" id="GAA3630533.1"/>
    </source>
</evidence>
<accession>A0ABP7AES3</accession>
<dbReference type="Gene3D" id="3.30.530.20">
    <property type="match status" value="1"/>
</dbReference>
<reference evidence="2" key="1">
    <citation type="journal article" date="2019" name="Int. J. Syst. Evol. Microbiol.">
        <title>The Global Catalogue of Microorganisms (GCM) 10K type strain sequencing project: providing services to taxonomists for standard genome sequencing and annotation.</title>
        <authorList>
            <consortium name="The Broad Institute Genomics Platform"/>
            <consortium name="The Broad Institute Genome Sequencing Center for Infectious Disease"/>
            <person name="Wu L."/>
            <person name="Ma J."/>
        </authorList>
    </citation>
    <scope>NUCLEOTIDE SEQUENCE [LARGE SCALE GENOMIC DNA]</scope>
    <source>
        <strain evidence="2">JCM 16902</strain>
    </source>
</reference>
<gene>
    <name evidence="1" type="ORF">GCM10022223_55370</name>
</gene>
<keyword evidence="2" id="KW-1185">Reference proteome</keyword>
<proteinExistence type="predicted"/>
<organism evidence="1 2">
    <name type="scientific">Kineosporia mesophila</name>
    <dbReference type="NCBI Taxonomy" id="566012"/>
    <lineage>
        <taxon>Bacteria</taxon>
        <taxon>Bacillati</taxon>
        <taxon>Actinomycetota</taxon>
        <taxon>Actinomycetes</taxon>
        <taxon>Kineosporiales</taxon>
        <taxon>Kineosporiaceae</taxon>
        <taxon>Kineosporia</taxon>
    </lineage>
</organism>
<name>A0ABP7AES3_9ACTN</name>
<dbReference type="Proteomes" id="UP001501074">
    <property type="component" value="Unassembled WGS sequence"/>
</dbReference>
<protein>
    <submittedName>
        <fullName evidence="1">SRPBCC family protein</fullName>
    </submittedName>
</protein>
<sequence length="139" mass="15470">MNGMAIDSRHVSIRINRPAREIYAFVADPTRLPDWAPGLCDRVEQVNGDWVASSPMGQAKLKFAPENDFGVLDHWVSLDGGQTFYNPMRVTPDGPDPDGPVSEILFTVRRLDGVTDEDFDRDAEAVASDLDRLKRLLEG</sequence>
<dbReference type="SUPFAM" id="SSF55961">
    <property type="entry name" value="Bet v1-like"/>
    <property type="match status" value="1"/>
</dbReference>